<comment type="similarity">
    <text evidence="1 7">Belongs to the phospholipase B-like family.</text>
</comment>
<evidence type="ECO:0000313" key="8">
    <source>
        <dbReference type="EMBL" id="MBN3287259.1"/>
    </source>
</evidence>
<sequence length="132" mass="14855">GFLMSLDDFYLLGSGLAMVQTTNGIYDRSLFKLVTPQSLLAWQRVRVSNMMARDGKEWASVFSKYNSGTYNNQYMVVDLNKIHLQEDLEEGALFIIEQIPGLVEFSDQTDVLRRGENIAGSVSLKLSPAEQL</sequence>
<keyword evidence="9" id="KW-1185">Reference proteome</keyword>
<organism evidence="8 9">
    <name type="scientific">Polyodon spathula</name>
    <name type="common">North American paddlefish</name>
    <name type="synonym">Squalus spathula</name>
    <dbReference type="NCBI Taxonomy" id="7913"/>
    <lineage>
        <taxon>Eukaryota</taxon>
        <taxon>Metazoa</taxon>
        <taxon>Chordata</taxon>
        <taxon>Craniata</taxon>
        <taxon>Vertebrata</taxon>
        <taxon>Euteleostomi</taxon>
        <taxon>Actinopterygii</taxon>
        <taxon>Chondrostei</taxon>
        <taxon>Acipenseriformes</taxon>
        <taxon>Polyodontidae</taxon>
        <taxon>Polyodon</taxon>
    </lineage>
</organism>
<evidence type="ECO:0000256" key="6">
    <source>
        <dbReference type="ARBA" id="ARBA00023180"/>
    </source>
</evidence>
<reference evidence="8" key="1">
    <citation type="journal article" date="2021" name="Cell">
        <title>Tracing the genetic footprints of vertebrate landing in non-teleost ray-finned fishes.</title>
        <authorList>
            <person name="Bi X."/>
            <person name="Wang K."/>
            <person name="Yang L."/>
            <person name="Pan H."/>
            <person name="Jiang H."/>
            <person name="Wei Q."/>
            <person name="Fang M."/>
            <person name="Yu H."/>
            <person name="Zhu C."/>
            <person name="Cai Y."/>
            <person name="He Y."/>
            <person name="Gan X."/>
            <person name="Zeng H."/>
            <person name="Yu D."/>
            <person name="Zhu Y."/>
            <person name="Jiang H."/>
            <person name="Qiu Q."/>
            <person name="Yang H."/>
            <person name="Zhang Y.E."/>
            <person name="Wang W."/>
            <person name="Zhu M."/>
            <person name="He S."/>
            <person name="Zhang G."/>
        </authorList>
    </citation>
    <scope>NUCLEOTIDE SEQUENCE</scope>
    <source>
        <strain evidence="8">Pddl_001</strain>
    </source>
</reference>
<feature type="non-terminal residue" evidence="8">
    <location>
        <position position="132"/>
    </location>
</feature>
<protein>
    <recommendedName>
        <fullName evidence="7">Phospholipase B-like</fullName>
        <ecNumber evidence="7">3.1.1.-</ecNumber>
    </recommendedName>
</protein>
<evidence type="ECO:0000256" key="3">
    <source>
        <dbReference type="ARBA" id="ARBA00022801"/>
    </source>
</evidence>
<dbReference type="PANTHER" id="PTHR12370:SF1">
    <property type="entry name" value="PHOSPHOLIPASE B-LIKE 1"/>
    <property type="match status" value="1"/>
</dbReference>
<keyword evidence="6" id="KW-0325">Glycoprotein</keyword>
<dbReference type="EC" id="3.1.1.-" evidence="7"/>
<evidence type="ECO:0000256" key="5">
    <source>
        <dbReference type="ARBA" id="ARBA00023098"/>
    </source>
</evidence>
<keyword evidence="3 7" id="KW-0378">Hydrolase</keyword>
<dbReference type="InterPro" id="IPR007000">
    <property type="entry name" value="PLipase_B-like"/>
</dbReference>
<evidence type="ECO:0000256" key="4">
    <source>
        <dbReference type="ARBA" id="ARBA00022963"/>
    </source>
</evidence>
<keyword evidence="5 7" id="KW-0443">Lipid metabolism</keyword>
<keyword evidence="4 7" id="KW-0442">Lipid degradation</keyword>
<evidence type="ECO:0000256" key="1">
    <source>
        <dbReference type="ARBA" id="ARBA00007835"/>
    </source>
</evidence>
<accession>A0ABS2YKH5</accession>
<dbReference type="EMBL" id="JAAWVQ010164597">
    <property type="protein sequence ID" value="MBN3287259.1"/>
    <property type="molecule type" value="Genomic_DNA"/>
</dbReference>
<comment type="function">
    <text evidence="7">Putative phospholipase.</text>
</comment>
<evidence type="ECO:0000313" key="9">
    <source>
        <dbReference type="Proteomes" id="UP001166093"/>
    </source>
</evidence>
<dbReference type="Pfam" id="PF04916">
    <property type="entry name" value="Phospholip_B"/>
    <property type="match status" value="1"/>
</dbReference>
<gene>
    <name evidence="8" type="primary">Plbd1_1</name>
    <name evidence="8" type="ORF">GTO93_0003426</name>
</gene>
<comment type="caution">
    <text evidence="8">The sequence shown here is derived from an EMBL/GenBank/DDBJ whole genome shotgun (WGS) entry which is preliminary data.</text>
</comment>
<name>A0ABS2YKH5_POLSP</name>
<feature type="non-terminal residue" evidence="8">
    <location>
        <position position="1"/>
    </location>
</feature>
<evidence type="ECO:0000256" key="2">
    <source>
        <dbReference type="ARBA" id="ARBA00022729"/>
    </source>
</evidence>
<proteinExistence type="inferred from homology"/>
<dbReference type="Gene3D" id="3.60.60.30">
    <property type="match status" value="1"/>
</dbReference>
<dbReference type="PANTHER" id="PTHR12370">
    <property type="entry name" value="PHOSPHOLIPASE B-RELATED"/>
    <property type="match status" value="1"/>
</dbReference>
<evidence type="ECO:0000256" key="7">
    <source>
        <dbReference type="RuleBase" id="RU364138"/>
    </source>
</evidence>
<keyword evidence="2" id="KW-0732">Signal</keyword>
<dbReference type="Proteomes" id="UP001166093">
    <property type="component" value="Unassembled WGS sequence"/>
</dbReference>